<accession>A0AA88GUK2</accession>
<dbReference type="GeneID" id="68092582"/>
<evidence type="ECO:0000313" key="2">
    <source>
        <dbReference type="Proteomes" id="UP000816034"/>
    </source>
</evidence>
<reference evidence="1 2" key="1">
    <citation type="journal article" date="2018" name="BMC Genomics">
        <title>The genome of Naegleria lovaniensis, the basis for a comparative approach to unravel pathogenicity factors of the human pathogenic amoeba N. fowleri.</title>
        <authorList>
            <person name="Liechti N."/>
            <person name="Schurch N."/>
            <person name="Bruggmann R."/>
            <person name="Wittwer M."/>
        </authorList>
    </citation>
    <scope>NUCLEOTIDE SEQUENCE [LARGE SCALE GENOMIC DNA]</scope>
    <source>
        <strain evidence="1 2">ATCC 30569</strain>
    </source>
</reference>
<keyword evidence="2" id="KW-1185">Reference proteome</keyword>
<protein>
    <submittedName>
        <fullName evidence="1">Uncharacterized protein</fullName>
    </submittedName>
</protein>
<name>A0AA88GUK2_NAELO</name>
<dbReference type="Gene3D" id="3.40.50.970">
    <property type="match status" value="1"/>
</dbReference>
<organism evidence="1 2">
    <name type="scientific">Naegleria lovaniensis</name>
    <name type="common">Amoeba</name>
    <dbReference type="NCBI Taxonomy" id="51637"/>
    <lineage>
        <taxon>Eukaryota</taxon>
        <taxon>Discoba</taxon>
        <taxon>Heterolobosea</taxon>
        <taxon>Tetramitia</taxon>
        <taxon>Eutetramitia</taxon>
        <taxon>Vahlkampfiidae</taxon>
        <taxon>Naegleria</taxon>
    </lineage>
</organism>
<gene>
    <name evidence="1" type="ORF">C9374_000120</name>
</gene>
<dbReference type="EMBL" id="PYSW02000009">
    <property type="protein sequence ID" value="KAG2388681.1"/>
    <property type="molecule type" value="Genomic_DNA"/>
</dbReference>
<comment type="caution">
    <text evidence="1">The sequence shown here is derived from an EMBL/GenBank/DDBJ whole genome shotgun (WGS) entry which is preliminary data.</text>
</comment>
<evidence type="ECO:0000313" key="1">
    <source>
        <dbReference type="EMBL" id="KAG2388681.1"/>
    </source>
</evidence>
<proteinExistence type="predicted"/>
<dbReference type="Proteomes" id="UP000816034">
    <property type="component" value="Unassembled WGS sequence"/>
</dbReference>
<dbReference type="RefSeq" id="XP_044552673.1">
    <property type="nucleotide sequence ID" value="XM_044687716.1"/>
</dbReference>
<dbReference type="AlphaFoldDB" id="A0AA88GUK2"/>
<sequence>MRSTSSMLSRFSRQTQQALLASKTNSLAPFLTSSSTHFSTCMVSKAKPALEENVYQLDDQKIDMSKYKNFKYELVYHHNENEIKVTESNSTDLNLCNSINMALKQAMEKDPKALVFGEDVALEVCLDVR</sequence>